<evidence type="ECO:0000313" key="3">
    <source>
        <dbReference type="EMBL" id="PIA16006.1"/>
    </source>
</evidence>
<feature type="domain" description="Fe2OG dioxygenase" evidence="2">
    <location>
        <begin position="178"/>
        <end position="285"/>
    </location>
</feature>
<dbReference type="Pfam" id="PF03171">
    <property type="entry name" value="2OG-FeII_Oxy"/>
    <property type="match status" value="1"/>
</dbReference>
<protein>
    <submittedName>
        <fullName evidence="3">Putative isopenicillin N synthetase</fullName>
    </submittedName>
</protein>
<evidence type="ECO:0000256" key="1">
    <source>
        <dbReference type="RuleBase" id="RU003682"/>
    </source>
</evidence>
<name>A0A2G5BAG8_COERN</name>
<gene>
    <name evidence="3" type="ORF">COEREDRAFT_81690</name>
</gene>
<dbReference type="Gene3D" id="2.60.120.330">
    <property type="entry name" value="B-lactam Antibiotic, Isopenicillin N Synthase, Chain"/>
    <property type="match status" value="1"/>
</dbReference>
<organism evidence="3 4">
    <name type="scientific">Coemansia reversa (strain ATCC 12441 / NRRL 1564)</name>
    <dbReference type="NCBI Taxonomy" id="763665"/>
    <lineage>
        <taxon>Eukaryota</taxon>
        <taxon>Fungi</taxon>
        <taxon>Fungi incertae sedis</taxon>
        <taxon>Zoopagomycota</taxon>
        <taxon>Kickxellomycotina</taxon>
        <taxon>Kickxellomycetes</taxon>
        <taxon>Kickxellales</taxon>
        <taxon>Kickxellaceae</taxon>
        <taxon>Coemansia</taxon>
    </lineage>
</organism>
<dbReference type="InterPro" id="IPR005123">
    <property type="entry name" value="Oxoglu/Fe-dep_dioxygenase_dom"/>
</dbReference>
<dbReference type="Pfam" id="PF14226">
    <property type="entry name" value="DIOX_N"/>
    <property type="match status" value="1"/>
</dbReference>
<dbReference type="InterPro" id="IPR027443">
    <property type="entry name" value="IPNS-like_sf"/>
</dbReference>
<dbReference type="AlphaFoldDB" id="A0A2G5BAG8"/>
<evidence type="ECO:0000313" key="4">
    <source>
        <dbReference type="Proteomes" id="UP000242474"/>
    </source>
</evidence>
<dbReference type="InterPro" id="IPR044861">
    <property type="entry name" value="IPNS-like_FE2OG_OXY"/>
</dbReference>
<dbReference type="GO" id="GO:0016491">
    <property type="term" value="F:oxidoreductase activity"/>
    <property type="evidence" value="ECO:0007669"/>
    <property type="project" value="UniProtKB-KW"/>
</dbReference>
<dbReference type="PROSITE" id="PS51471">
    <property type="entry name" value="FE2OG_OXY"/>
    <property type="match status" value="1"/>
</dbReference>
<keyword evidence="1" id="KW-0408">Iron</keyword>
<dbReference type="InterPro" id="IPR050231">
    <property type="entry name" value="Iron_ascorbate_oxido_reductase"/>
</dbReference>
<dbReference type="Proteomes" id="UP000242474">
    <property type="component" value="Unassembled WGS sequence"/>
</dbReference>
<comment type="similarity">
    <text evidence="1">Belongs to the iron/ascorbate-dependent oxidoreductase family.</text>
</comment>
<dbReference type="STRING" id="763665.A0A2G5BAG8"/>
<dbReference type="OrthoDB" id="288590at2759"/>
<keyword evidence="1" id="KW-0479">Metal-binding</keyword>
<accession>A0A2G5BAG8</accession>
<dbReference type="PRINTS" id="PR00682">
    <property type="entry name" value="IPNSYNTHASE"/>
</dbReference>
<dbReference type="SUPFAM" id="SSF51197">
    <property type="entry name" value="Clavaminate synthase-like"/>
    <property type="match status" value="1"/>
</dbReference>
<dbReference type="InterPro" id="IPR026992">
    <property type="entry name" value="DIOX_N"/>
</dbReference>
<evidence type="ECO:0000259" key="2">
    <source>
        <dbReference type="PROSITE" id="PS51471"/>
    </source>
</evidence>
<keyword evidence="4" id="KW-1185">Reference proteome</keyword>
<sequence>MSLASDFTSIPVLDLSTLQTNRQQLLSDLQNALINVGFFYVKGHGISHRLLEELTCQTIKFFDLPLNEKLKVDKIHSPTFLGYSRQGNEITKGSKDNREQFDFANELPDAWTDNKPIYERLFGPNLWPTKDLAPDFSATILSFHQEAQKLAEQLTRLVSECLGLHPDALINEYLLTGQQNRAKLIKYPVVDQLTPQDGIQGVGAHRDTGSLLTILYQANNLPGLQVQNHSGNWIDAPPIPDTFVVNIGTGLAYLVHNVATATTHRVLNPPPGRGPRYSVPYFLSARMDKKLKPVEGIPKDILDKRPESVVTDSGHQFSHLYAENPGTYYLLNRISSHRDVGAEFYPEIAAKHGIKLGLNSGY</sequence>
<keyword evidence="1" id="KW-0560">Oxidoreductase</keyword>
<dbReference type="PANTHER" id="PTHR47990">
    <property type="entry name" value="2-OXOGLUTARATE (2OG) AND FE(II)-DEPENDENT OXYGENASE SUPERFAMILY PROTEIN-RELATED"/>
    <property type="match status" value="1"/>
</dbReference>
<reference evidence="3 4" key="1">
    <citation type="journal article" date="2015" name="Genome Biol. Evol.">
        <title>Phylogenomic analyses indicate that early fungi evolved digesting cell walls of algal ancestors of land plants.</title>
        <authorList>
            <person name="Chang Y."/>
            <person name="Wang S."/>
            <person name="Sekimoto S."/>
            <person name="Aerts A.L."/>
            <person name="Choi C."/>
            <person name="Clum A."/>
            <person name="LaButti K.M."/>
            <person name="Lindquist E.A."/>
            <person name="Yee Ngan C."/>
            <person name="Ohm R.A."/>
            <person name="Salamov A.A."/>
            <person name="Grigoriev I.V."/>
            <person name="Spatafora J.W."/>
            <person name="Berbee M.L."/>
        </authorList>
    </citation>
    <scope>NUCLEOTIDE SEQUENCE [LARGE SCALE GENOMIC DNA]</scope>
    <source>
        <strain evidence="3 4">NRRL 1564</strain>
    </source>
</reference>
<dbReference type="GO" id="GO:0046872">
    <property type="term" value="F:metal ion binding"/>
    <property type="evidence" value="ECO:0007669"/>
    <property type="project" value="UniProtKB-KW"/>
</dbReference>
<dbReference type="EMBL" id="KZ303503">
    <property type="protein sequence ID" value="PIA16006.1"/>
    <property type="molecule type" value="Genomic_DNA"/>
</dbReference>
<proteinExistence type="inferred from homology"/>